<reference evidence="1" key="2">
    <citation type="journal article" date="2022" name="New Phytol.">
        <title>Evolutionary transition to the ectomycorrhizal habit in the genomes of a hyperdiverse lineage of mushroom-forming fungi.</title>
        <authorList>
            <person name="Looney B."/>
            <person name="Miyauchi S."/>
            <person name="Morin E."/>
            <person name="Drula E."/>
            <person name="Courty P.E."/>
            <person name="Kohler A."/>
            <person name="Kuo A."/>
            <person name="LaButti K."/>
            <person name="Pangilinan J."/>
            <person name="Lipzen A."/>
            <person name="Riley R."/>
            <person name="Andreopoulos W."/>
            <person name="He G."/>
            <person name="Johnson J."/>
            <person name="Nolan M."/>
            <person name="Tritt A."/>
            <person name="Barry K.W."/>
            <person name="Grigoriev I.V."/>
            <person name="Nagy L.G."/>
            <person name="Hibbett D."/>
            <person name="Henrissat B."/>
            <person name="Matheny P.B."/>
            <person name="Labbe J."/>
            <person name="Martin F.M."/>
        </authorList>
    </citation>
    <scope>NUCLEOTIDE SEQUENCE</scope>
    <source>
        <strain evidence="1">FP105234-sp</strain>
    </source>
</reference>
<reference evidence="1" key="1">
    <citation type="submission" date="2021-02" db="EMBL/GenBank/DDBJ databases">
        <authorList>
            <consortium name="DOE Joint Genome Institute"/>
            <person name="Ahrendt S."/>
            <person name="Looney B.P."/>
            <person name="Miyauchi S."/>
            <person name="Morin E."/>
            <person name="Drula E."/>
            <person name="Courty P.E."/>
            <person name="Chicoki N."/>
            <person name="Fauchery L."/>
            <person name="Kohler A."/>
            <person name="Kuo A."/>
            <person name="Labutti K."/>
            <person name="Pangilinan J."/>
            <person name="Lipzen A."/>
            <person name="Riley R."/>
            <person name="Andreopoulos W."/>
            <person name="He G."/>
            <person name="Johnson J."/>
            <person name="Barry K.W."/>
            <person name="Grigoriev I.V."/>
            <person name="Nagy L."/>
            <person name="Hibbett D."/>
            <person name="Henrissat B."/>
            <person name="Matheny P.B."/>
            <person name="Labbe J."/>
            <person name="Martin F."/>
        </authorList>
    </citation>
    <scope>NUCLEOTIDE SEQUENCE</scope>
    <source>
        <strain evidence="1">FP105234-sp</strain>
    </source>
</reference>
<feature type="non-terminal residue" evidence="1">
    <location>
        <position position="1"/>
    </location>
</feature>
<gene>
    <name evidence="1" type="ORF">FA95DRAFT_1578786</name>
</gene>
<protein>
    <submittedName>
        <fullName evidence="1">Uncharacterized protein</fullName>
    </submittedName>
</protein>
<keyword evidence="2" id="KW-1185">Reference proteome</keyword>
<name>A0ACB8R0E9_9AGAM</name>
<accession>A0ACB8R0E9</accession>
<evidence type="ECO:0000313" key="2">
    <source>
        <dbReference type="Proteomes" id="UP000814033"/>
    </source>
</evidence>
<comment type="caution">
    <text evidence="1">The sequence shown here is derived from an EMBL/GenBank/DDBJ whole genome shotgun (WGS) entry which is preliminary data.</text>
</comment>
<organism evidence="1 2">
    <name type="scientific">Auriscalpium vulgare</name>
    <dbReference type="NCBI Taxonomy" id="40419"/>
    <lineage>
        <taxon>Eukaryota</taxon>
        <taxon>Fungi</taxon>
        <taxon>Dikarya</taxon>
        <taxon>Basidiomycota</taxon>
        <taxon>Agaricomycotina</taxon>
        <taxon>Agaricomycetes</taxon>
        <taxon>Russulales</taxon>
        <taxon>Auriscalpiaceae</taxon>
        <taxon>Auriscalpium</taxon>
    </lineage>
</organism>
<dbReference type="Proteomes" id="UP000814033">
    <property type="component" value="Unassembled WGS sequence"/>
</dbReference>
<proteinExistence type="predicted"/>
<sequence>SRGNPAANASQDPGPGKSQDQPPPASAEQPPSSQPLEHRIGQLEANIDRLVLQVGTLTEVMEEMRRTMRAGIVSMEETRSAMQSVQDVRAGVASIQGALALRFTQTFNIDPRFLLPHHHRYHPPSLSIMSGGNNFTEFEMRALACAAEIQFRLKNWSAQIAEEADTEAALRAELVIAQQNYHEAGAVQSEVRMHPILYNAAVEFADNLEPKLGNIKSEAPAGKSPGLLPAGMDLTQYRRTPAATQPPLPTPPQPPVPTATPPMPMPMQPPVPNVAPSVQQLPAAAKPPVGAEGAAGKKRKANDADETLRLHTKPRKGNAPADNSKHRVKKAKVKSAEMVESERESDGGQGVKATAERKTGRGKAGGKGKGKKKSAEMVESEPDEGGTQNAGSKSKGKQKPAEAAESGAEGSPKGRKATAVCARRTGARIVRTENAPSTGKPAEGNTAGSIADVNAERSRTPTTPASAPNTAGPPTPEAPGNHLHSRPGFVLRPWTSAAGQMPRAQSELPITTGAGDWSTLARRPSATPSISAGAGSLDFNDFARQLKEIRELAAGERADQKQKFEELIANVNALFKEAQDLRLQRETFFQAEIDYLKAEVAKLGSRHWQVGDQPSLGEDLEGFFTTN</sequence>
<dbReference type="EMBL" id="MU276885">
    <property type="protein sequence ID" value="KAI0037525.1"/>
    <property type="molecule type" value="Genomic_DNA"/>
</dbReference>
<evidence type="ECO:0000313" key="1">
    <source>
        <dbReference type="EMBL" id="KAI0037525.1"/>
    </source>
</evidence>